<evidence type="ECO:0000259" key="5">
    <source>
        <dbReference type="PROSITE" id="PS50885"/>
    </source>
</evidence>
<keyword evidence="3 4" id="KW-0472">Membrane</keyword>
<evidence type="ECO:0000256" key="4">
    <source>
        <dbReference type="SAM" id="Phobius"/>
    </source>
</evidence>
<keyword evidence="4" id="KW-0812">Transmembrane</keyword>
<evidence type="ECO:0000256" key="1">
    <source>
        <dbReference type="ARBA" id="ARBA00004236"/>
    </source>
</evidence>
<dbReference type="EMBL" id="JACHXW010000009">
    <property type="protein sequence ID" value="MBB3153339.1"/>
    <property type="molecule type" value="Genomic_DNA"/>
</dbReference>
<dbReference type="InterPro" id="IPR006674">
    <property type="entry name" value="HD_domain"/>
</dbReference>
<dbReference type="RefSeq" id="WP_183564692.1">
    <property type="nucleotide sequence ID" value="NZ_CBCSLB010000030.1"/>
</dbReference>
<dbReference type="GO" id="GO:0007165">
    <property type="term" value="P:signal transduction"/>
    <property type="evidence" value="ECO:0007669"/>
    <property type="project" value="InterPro"/>
</dbReference>
<dbReference type="SUPFAM" id="SSF109604">
    <property type="entry name" value="HD-domain/PDEase-like"/>
    <property type="match status" value="1"/>
</dbReference>
<dbReference type="Pfam" id="PF13487">
    <property type="entry name" value="HD_5"/>
    <property type="match status" value="1"/>
</dbReference>
<evidence type="ECO:0000256" key="2">
    <source>
        <dbReference type="ARBA" id="ARBA00022475"/>
    </source>
</evidence>
<feature type="transmembrane region" description="Helical" evidence="4">
    <location>
        <begin position="119"/>
        <end position="136"/>
    </location>
</feature>
<name>A0A7W5GAL1_9BACL</name>
<dbReference type="Gene3D" id="6.10.340.10">
    <property type="match status" value="1"/>
</dbReference>
<dbReference type="InterPro" id="IPR037522">
    <property type="entry name" value="HD_GYP_dom"/>
</dbReference>
<evidence type="ECO:0008006" key="10">
    <source>
        <dbReference type="Google" id="ProtNLM"/>
    </source>
</evidence>
<proteinExistence type="predicted"/>
<dbReference type="PROSITE" id="PS51832">
    <property type="entry name" value="HD_GYP"/>
    <property type="match status" value="1"/>
</dbReference>
<comment type="subcellular location">
    <subcellularLocation>
        <location evidence="1">Cell membrane</location>
    </subcellularLocation>
</comment>
<dbReference type="PANTHER" id="PTHR43155:SF2">
    <property type="entry name" value="CYCLIC DI-GMP PHOSPHODIESTERASE PA4108"/>
    <property type="match status" value="1"/>
</dbReference>
<evidence type="ECO:0000259" key="6">
    <source>
        <dbReference type="PROSITE" id="PS51831"/>
    </source>
</evidence>
<dbReference type="CDD" id="cd00077">
    <property type="entry name" value="HDc"/>
    <property type="match status" value="1"/>
</dbReference>
<dbReference type="InterPro" id="IPR003607">
    <property type="entry name" value="HD/PDEase_dom"/>
</dbReference>
<keyword evidence="2" id="KW-1003">Cell membrane</keyword>
<organism evidence="8 9">
    <name type="scientific">Paenibacillus endophyticus</name>
    <dbReference type="NCBI Taxonomy" id="1294268"/>
    <lineage>
        <taxon>Bacteria</taxon>
        <taxon>Bacillati</taxon>
        <taxon>Bacillota</taxon>
        <taxon>Bacilli</taxon>
        <taxon>Bacillales</taxon>
        <taxon>Paenibacillaceae</taxon>
        <taxon>Paenibacillus</taxon>
    </lineage>
</organism>
<feature type="transmembrane region" description="Helical" evidence="4">
    <location>
        <begin position="54"/>
        <end position="76"/>
    </location>
</feature>
<feature type="domain" description="HD" evidence="6">
    <location>
        <begin position="339"/>
        <end position="464"/>
    </location>
</feature>
<dbReference type="CDD" id="cd06225">
    <property type="entry name" value="HAMP"/>
    <property type="match status" value="1"/>
</dbReference>
<dbReference type="Pfam" id="PF00672">
    <property type="entry name" value="HAMP"/>
    <property type="match status" value="1"/>
</dbReference>
<feature type="transmembrane region" description="Helical" evidence="4">
    <location>
        <begin position="26"/>
        <end position="48"/>
    </location>
</feature>
<dbReference type="SUPFAM" id="SSF158472">
    <property type="entry name" value="HAMP domain-like"/>
    <property type="match status" value="1"/>
</dbReference>
<evidence type="ECO:0000313" key="9">
    <source>
        <dbReference type="Proteomes" id="UP000518605"/>
    </source>
</evidence>
<dbReference type="Proteomes" id="UP000518605">
    <property type="component" value="Unassembled WGS sequence"/>
</dbReference>
<reference evidence="8 9" key="1">
    <citation type="submission" date="2020-08" db="EMBL/GenBank/DDBJ databases">
        <title>Genomic Encyclopedia of Type Strains, Phase III (KMG-III): the genomes of soil and plant-associated and newly described type strains.</title>
        <authorList>
            <person name="Whitman W."/>
        </authorList>
    </citation>
    <scope>NUCLEOTIDE SEQUENCE [LARGE SCALE GENOMIC DNA]</scope>
    <source>
        <strain evidence="8 9">CECT 8234</strain>
    </source>
</reference>
<keyword evidence="9" id="KW-1185">Reference proteome</keyword>
<feature type="domain" description="HAMP" evidence="5">
    <location>
        <begin position="263"/>
        <end position="315"/>
    </location>
</feature>
<dbReference type="PROSITE" id="PS50885">
    <property type="entry name" value="HAMP"/>
    <property type="match status" value="1"/>
</dbReference>
<feature type="transmembrane region" description="Helical" evidence="4">
    <location>
        <begin position="142"/>
        <end position="163"/>
    </location>
</feature>
<evidence type="ECO:0000256" key="3">
    <source>
        <dbReference type="ARBA" id="ARBA00023136"/>
    </source>
</evidence>
<accession>A0A7W5GAL1</accession>
<dbReference type="PANTHER" id="PTHR43155">
    <property type="entry name" value="CYCLIC DI-GMP PHOSPHODIESTERASE PA4108-RELATED"/>
    <property type="match status" value="1"/>
</dbReference>
<protein>
    <recommendedName>
        <fullName evidence="10">HD domain-containing protein</fullName>
    </recommendedName>
</protein>
<dbReference type="PROSITE" id="PS51831">
    <property type="entry name" value="HD"/>
    <property type="match status" value="1"/>
</dbReference>
<dbReference type="SMART" id="SM00304">
    <property type="entry name" value="HAMP"/>
    <property type="match status" value="1"/>
</dbReference>
<feature type="transmembrane region" description="Helical" evidence="4">
    <location>
        <begin position="207"/>
        <end position="226"/>
    </location>
</feature>
<dbReference type="InterPro" id="IPR003660">
    <property type="entry name" value="HAMP_dom"/>
</dbReference>
<dbReference type="AlphaFoldDB" id="A0A7W5GAL1"/>
<comment type="caution">
    <text evidence="8">The sequence shown here is derived from an EMBL/GenBank/DDBJ whole genome shotgun (WGS) entry which is preliminary data.</text>
</comment>
<keyword evidence="4" id="KW-1133">Transmembrane helix</keyword>
<dbReference type="GO" id="GO:0005886">
    <property type="term" value="C:plasma membrane"/>
    <property type="evidence" value="ECO:0007669"/>
    <property type="project" value="UniProtKB-SubCell"/>
</dbReference>
<sequence length="514" mass="57004">MPLPNQHEPAGDHIYTSFLSQLLRNYLFGSTVAVVGVGGVVVFSTLSIPASERIVMGAIMGISLIVMLICELFVFYRHLKPIQASFKASLPTSEQLKDAYMQTHKFPVLSVRRTFGPHFLGLLLPAVGMAFLFIKLDMLQVPYFYIAIAAAVAFMIASMHAMIEFFLTTKAIRPVITYIRARHVDLFNQDITLSGHVLVSIRTKFRLSAFLIGTLPLLLFGLASQIRLDNMQAENSSAYWQWAGVILIIGIIYSLLGASLLSRSIEDPIHTIQSGMSSVESGNFDASAADVYSDEFSKLVAGFNHMVNGLKEREQRNNLLLQSYFMTLAAALDARDTYTAGHSTRVARFSVQIGRLDGWSESQIDILHKTALLHDIGKIGVRDAVLLKEGKLTDEEFDQIKRHPVLGENILKQIEPADAMADLLPGVRSHHERYDGKGYPDGLQGTDIPLFGRAIAIADAFDAMTSDRPYRKGMTYERAISILEEGKGTQWDPKLTQLFIASLTLKSRTDEEAS</sequence>
<dbReference type="Gene3D" id="1.10.3210.10">
    <property type="entry name" value="Hypothetical protein af1432"/>
    <property type="match status" value="1"/>
</dbReference>
<feature type="domain" description="HD-GYP" evidence="7">
    <location>
        <begin position="317"/>
        <end position="514"/>
    </location>
</feature>
<dbReference type="SMART" id="SM00471">
    <property type="entry name" value="HDc"/>
    <property type="match status" value="1"/>
</dbReference>
<evidence type="ECO:0000313" key="8">
    <source>
        <dbReference type="EMBL" id="MBB3153339.1"/>
    </source>
</evidence>
<gene>
    <name evidence="8" type="ORF">FHS16_003401</name>
</gene>
<feature type="transmembrane region" description="Helical" evidence="4">
    <location>
        <begin position="238"/>
        <end position="261"/>
    </location>
</feature>
<evidence type="ECO:0000259" key="7">
    <source>
        <dbReference type="PROSITE" id="PS51832"/>
    </source>
</evidence>